<evidence type="ECO:0000256" key="1">
    <source>
        <dbReference type="ARBA" id="ARBA00044755"/>
    </source>
</evidence>
<evidence type="ECO:0000313" key="2">
    <source>
        <dbReference type="EMBL" id="GGW24727.1"/>
    </source>
</evidence>
<dbReference type="InterPro" id="IPR007607">
    <property type="entry name" value="BacA/B"/>
</dbReference>
<sequence>MTLPPESHRPSAGRSYIAPDVEITGDIGSDGTVEIQGRVQGKITARTLVLGPEGQVNGTIAAETVDLRGKVDGKISGAALTLRSTAQVQADSSYQTLAIENGARVEGRFTRAKG</sequence>
<comment type="similarity">
    <text evidence="1">Belongs to the bactofilin family.</text>
</comment>
<dbReference type="RefSeq" id="WP_189632749.1">
    <property type="nucleotide sequence ID" value="NZ_BMYQ01000002.1"/>
</dbReference>
<proteinExistence type="inferred from homology"/>
<reference evidence="2" key="2">
    <citation type="submission" date="2020-09" db="EMBL/GenBank/DDBJ databases">
        <authorList>
            <person name="Sun Q."/>
            <person name="Kim S."/>
        </authorList>
    </citation>
    <scope>NUCLEOTIDE SEQUENCE</scope>
    <source>
        <strain evidence="2">KCTC 23714</strain>
    </source>
</reference>
<protein>
    <recommendedName>
        <fullName evidence="4">Polymer-forming cytoskeletal protein</fullName>
    </recommendedName>
</protein>
<organism evidence="2 3">
    <name type="scientific">Gemmobacter lanyuensis</name>
    <dbReference type="NCBI Taxonomy" id="1054497"/>
    <lineage>
        <taxon>Bacteria</taxon>
        <taxon>Pseudomonadati</taxon>
        <taxon>Pseudomonadota</taxon>
        <taxon>Alphaproteobacteria</taxon>
        <taxon>Rhodobacterales</taxon>
        <taxon>Paracoccaceae</taxon>
        <taxon>Gemmobacter</taxon>
    </lineage>
</organism>
<dbReference type="AlphaFoldDB" id="A0A918MIB6"/>
<gene>
    <name evidence="2" type="ORF">GCM10011452_10060</name>
</gene>
<dbReference type="Proteomes" id="UP000628984">
    <property type="component" value="Unassembled WGS sequence"/>
</dbReference>
<evidence type="ECO:0008006" key="4">
    <source>
        <dbReference type="Google" id="ProtNLM"/>
    </source>
</evidence>
<reference evidence="2" key="1">
    <citation type="journal article" date="2014" name="Int. J. Syst. Evol. Microbiol.">
        <title>Complete genome sequence of Corynebacterium casei LMG S-19264T (=DSM 44701T), isolated from a smear-ripened cheese.</title>
        <authorList>
            <consortium name="US DOE Joint Genome Institute (JGI-PGF)"/>
            <person name="Walter F."/>
            <person name="Albersmeier A."/>
            <person name="Kalinowski J."/>
            <person name="Ruckert C."/>
        </authorList>
    </citation>
    <scope>NUCLEOTIDE SEQUENCE</scope>
    <source>
        <strain evidence="2">KCTC 23714</strain>
    </source>
</reference>
<dbReference type="Pfam" id="PF04519">
    <property type="entry name" value="Bactofilin"/>
    <property type="match status" value="1"/>
</dbReference>
<dbReference type="PANTHER" id="PTHR35024">
    <property type="entry name" value="HYPOTHETICAL CYTOSOLIC PROTEIN"/>
    <property type="match status" value="1"/>
</dbReference>
<dbReference type="EMBL" id="BMYQ01000002">
    <property type="protein sequence ID" value="GGW24727.1"/>
    <property type="molecule type" value="Genomic_DNA"/>
</dbReference>
<name>A0A918MIB6_9RHOB</name>
<accession>A0A918MIB6</accession>
<comment type="caution">
    <text evidence="2">The sequence shown here is derived from an EMBL/GenBank/DDBJ whole genome shotgun (WGS) entry which is preliminary data.</text>
</comment>
<dbReference type="PANTHER" id="PTHR35024:SF4">
    <property type="entry name" value="POLYMER-FORMING CYTOSKELETAL PROTEIN"/>
    <property type="match status" value="1"/>
</dbReference>
<evidence type="ECO:0000313" key="3">
    <source>
        <dbReference type="Proteomes" id="UP000628984"/>
    </source>
</evidence>
<keyword evidence="3" id="KW-1185">Reference proteome</keyword>